<dbReference type="GO" id="GO:0006508">
    <property type="term" value="P:proteolysis"/>
    <property type="evidence" value="ECO:0007669"/>
    <property type="project" value="InterPro"/>
</dbReference>
<dbReference type="PANTHER" id="PTHR21581">
    <property type="entry name" value="D-ALANYL-D-ALANINE CARBOXYPEPTIDASE"/>
    <property type="match status" value="1"/>
</dbReference>
<evidence type="ECO:0000256" key="3">
    <source>
        <dbReference type="ARBA" id="ARBA00022801"/>
    </source>
</evidence>
<feature type="domain" description="SPOR" evidence="12">
    <location>
        <begin position="595"/>
        <end position="678"/>
    </location>
</feature>
<evidence type="ECO:0000313" key="13">
    <source>
        <dbReference type="EMBL" id="BCJ91141.1"/>
    </source>
</evidence>
<evidence type="ECO:0000256" key="4">
    <source>
        <dbReference type="ARBA" id="ARBA00022960"/>
    </source>
</evidence>
<dbReference type="KEGG" id="tso:IZ6_18760"/>
<evidence type="ECO:0000256" key="8">
    <source>
        <dbReference type="PIRSR" id="PIRSR618044-2"/>
    </source>
</evidence>
<keyword evidence="5" id="KW-0573">Peptidoglycan synthesis</keyword>
<comment type="similarity">
    <text evidence="1 9">Belongs to the peptidase S11 family.</text>
</comment>
<dbReference type="SUPFAM" id="SSF56601">
    <property type="entry name" value="beta-lactamase/transpeptidase-like"/>
    <property type="match status" value="1"/>
</dbReference>
<evidence type="ECO:0000256" key="1">
    <source>
        <dbReference type="ARBA" id="ARBA00007164"/>
    </source>
</evidence>
<dbReference type="Proteomes" id="UP000515317">
    <property type="component" value="Chromosome"/>
</dbReference>
<evidence type="ECO:0000256" key="2">
    <source>
        <dbReference type="ARBA" id="ARBA00022729"/>
    </source>
</evidence>
<dbReference type="GO" id="GO:0042834">
    <property type="term" value="F:peptidoglycan binding"/>
    <property type="evidence" value="ECO:0007669"/>
    <property type="project" value="InterPro"/>
</dbReference>
<evidence type="ECO:0000256" key="7">
    <source>
        <dbReference type="PIRSR" id="PIRSR618044-1"/>
    </source>
</evidence>
<feature type="active site" evidence="7">
    <location>
        <position position="156"/>
    </location>
</feature>
<evidence type="ECO:0000256" key="9">
    <source>
        <dbReference type="RuleBase" id="RU004016"/>
    </source>
</evidence>
<gene>
    <name evidence="13" type="ORF">IZ6_18760</name>
</gene>
<dbReference type="GO" id="GO:0009002">
    <property type="term" value="F:serine-type D-Ala-D-Ala carboxypeptidase activity"/>
    <property type="evidence" value="ECO:0007669"/>
    <property type="project" value="InterPro"/>
</dbReference>
<keyword evidence="4" id="KW-0133">Cell shape</keyword>
<evidence type="ECO:0000256" key="6">
    <source>
        <dbReference type="ARBA" id="ARBA00023316"/>
    </source>
</evidence>
<feature type="signal peptide" evidence="11">
    <location>
        <begin position="1"/>
        <end position="39"/>
    </location>
</feature>
<keyword evidence="3" id="KW-0378">Hydrolase</keyword>
<name>A0A6S6QVQ2_9HYPH</name>
<organism evidence="13 14">
    <name type="scientific">Terrihabitans soli</name>
    <dbReference type="NCBI Taxonomy" id="708113"/>
    <lineage>
        <taxon>Bacteria</taxon>
        <taxon>Pseudomonadati</taxon>
        <taxon>Pseudomonadota</taxon>
        <taxon>Alphaproteobacteria</taxon>
        <taxon>Hyphomicrobiales</taxon>
        <taxon>Terrihabitans</taxon>
    </lineage>
</organism>
<keyword evidence="14" id="KW-1185">Reference proteome</keyword>
<keyword evidence="6" id="KW-0961">Cell wall biogenesis/degradation</keyword>
<dbReference type="PANTHER" id="PTHR21581:SF6">
    <property type="entry name" value="TRAFFICKING PROTEIN PARTICLE COMPLEX SUBUNIT 12"/>
    <property type="match status" value="1"/>
</dbReference>
<dbReference type="GO" id="GO:0008360">
    <property type="term" value="P:regulation of cell shape"/>
    <property type="evidence" value="ECO:0007669"/>
    <property type="project" value="UniProtKB-KW"/>
</dbReference>
<proteinExistence type="inferred from homology"/>
<sequence>MGIATGMRSVTSFRASIFLKLLACACAGMLVASAVPADAAGKKPRKEASAKRTAKKAPQKPKAPGYSPPYAALVVDAKTGKVLFSDSADETRHPASLTKVMTLYLLFDELDRGALTLKTQLTASAEAARQAPSKLGLRAGDTIMVEDAIKALVTKSANDVAVTIAENIAGSEAAFAQRMTRKARALGMTSTMYRNASGLPNPEQVTSARDLVILGRAIQDNHPNYYGYFATKSFAWRGQVYSNHNKLLGSVKGVDGIKTGYVRASGFNLLTSAQQNGRQVVAVVLGGRSSSSRDAHMRDLIQTNIAIASAGPRTAPRIAEAPMPAEPMPVLATARASAPSAAPAFAPATMASVPMPAPRPLTAAVPTLPQPVMAAFAASAPKEPVEDPAPQSVRLAQIDGRTAAPQIAADAPRSPTMTPDAIAQRIANANAMVTTTTPSASALGWKTGAQPVAANAYAGTTPGTTPRPQTAAPVAVASAAPAASAPVAAPAPIAASPVIASAPVIAPAPVAEPEPVQMAENEIPVRSVKTLAIRPPVEASLYPAPLAAPAPAQQAAPVQTYAPAHPVVSRPAAMAPAPAPQIAAAPMPQPAISSAPPRPGWMIQIAASPDRLQAEQLLERAVGAVKSADRKAEPYTEPVQKDGVTLYRARFAGLNEQSAVQACKAVKRASMSCFTLKN</sequence>
<protein>
    <recommendedName>
        <fullName evidence="12">SPOR domain-containing protein</fullName>
    </recommendedName>
</protein>
<dbReference type="PRINTS" id="PR00725">
    <property type="entry name" value="DADACBPTASE1"/>
</dbReference>
<dbReference type="InterPro" id="IPR007730">
    <property type="entry name" value="SPOR-like_dom"/>
</dbReference>
<dbReference type="InterPro" id="IPR012338">
    <property type="entry name" value="Beta-lactam/transpept-like"/>
</dbReference>
<dbReference type="GO" id="GO:0071555">
    <property type="term" value="P:cell wall organization"/>
    <property type="evidence" value="ECO:0007669"/>
    <property type="project" value="UniProtKB-KW"/>
</dbReference>
<feature type="chain" id="PRO_5027583071" description="SPOR domain-containing protein" evidence="11">
    <location>
        <begin position="40"/>
        <end position="678"/>
    </location>
</feature>
<dbReference type="Pfam" id="PF00768">
    <property type="entry name" value="Peptidase_S11"/>
    <property type="match status" value="1"/>
</dbReference>
<evidence type="ECO:0000256" key="11">
    <source>
        <dbReference type="SAM" id="SignalP"/>
    </source>
</evidence>
<feature type="region of interest" description="Disordered" evidence="10">
    <location>
        <begin position="41"/>
        <end position="68"/>
    </location>
</feature>
<dbReference type="InterPro" id="IPR018044">
    <property type="entry name" value="Peptidase_S11"/>
</dbReference>
<dbReference type="PROSITE" id="PS51724">
    <property type="entry name" value="SPOR"/>
    <property type="match status" value="1"/>
</dbReference>
<evidence type="ECO:0000259" key="12">
    <source>
        <dbReference type="PROSITE" id="PS51724"/>
    </source>
</evidence>
<dbReference type="Pfam" id="PF05036">
    <property type="entry name" value="SPOR"/>
    <property type="match status" value="1"/>
</dbReference>
<dbReference type="EMBL" id="AP023361">
    <property type="protein sequence ID" value="BCJ91141.1"/>
    <property type="molecule type" value="Genomic_DNA"/>
</dbReference>
<dbReference type="InterPro" id="IPR001967">
    <property type="entry name" value="Peptidase_S11_N"/>
</dbReference>
<evidence type="ECO:0000313" key="14">
    <source>
        <dbReference type="Proteomes" id="UP000515317"/>
    </source>
</evidence>
<dbReference type="AlphaFoldDB" id="A0A6S6QVQ2"/>
<feature type="active site" description="Acyl-ester intermediate" evidence="7">
    <location>
        <position position="96"/>
    </location>
</feature>
<dbReference type="GO" id="GO:0009252">
    <property type="term" value="P:peptidoglycan biosynthetic process"/>
    <property type="evidence" value="ECO:0007669"/>
    <property type="project" value="UniProtKB-KW"/>
</dbReference>
<accession>A0A6S6QVQ2</accession>
<keyword evidence="2 11" id="KW-0732">Signal</keyword>
<dbReference type="Gene3D" id="3.40.710.10">
    <property type="entry name" value="DD-peptidase/beta-lactamase superfamily"/>
    <property type="match status" value="1"/>
</dbReference>
<evidence type="ECO:0000256" key="5">
    <source>
        <dbReference type="ARBA" id="ARBA00022984"/>
    </source>
</evidence>
<reference evidence="13 14" key="1">
    <citation type="submission" date="2020-08" db="EMBL/GenBank/DDBJ databases">
        <title>Genome sequence of Rhizobiales bacterium strain IZ6.</title>
        <authorList>
            <person name="Nakai R."/>
            <person name="Naganuma T."/>
        </authorList>
    </citation>
    <scope>NUCLEOTIDE SEQUENCE [LARGE SCALE GENOMIC DNA]</scope>
    <source>
        <strain evidence="13 14">IZ6</strain>
    </source>
</reference>
<feature type="binding site" evidence="8">
    <location>
        <position position="258"/>
    </location>
    <ligand>
        <name>substrate</name>
    </ligand>
</feature>
<feature type="active site" description="Proton acceptor" evidence="7">
    <location>
        <position position="99"/>
    </location>
</feature>
<evidence type="ECO:0000256" key="10">
    <source>
        <dbReference type="SAM" id="MobiDB-lite"/>
    </source>
</evidence>